<dbReference type="PANTHER" id="PTHR46202:SF1">
    <property type="entry name" value="DNA EXCISION REPAIR PROTEIN ERCC-8"/>
    <property type="match status" value="1"/>
</dbReference>
<dbReference type="GO" id="GO:0031464">
    <property type="term" value="C:Cul4A-RING E3 ubiquitin ligase complex"/>
    <property type="evidence" value="ECO:0007669"/>
    <property type="project" value="TreeGrafter"/>
</dbReference>
<accession>A0A9P1I9D4</accession>
<organism evidence="1 2">
    <name type="scientific">Caenorhabditis angaria</name>
    <dbReference type="NCBI Taxonomy" id="860376"/>
    <lineage>
        <taxon>Eukaryota</taxon>
        <taxon>Metazoa</taxon>
        <taxon>Ecdysozoa</taxon>
        <taxon>Nematoda</taxon>
        <taxon>Chromadorea</taxon>
        <taxon>Rhabditida</taxon>
        <taxon>Rhabditina</taxon>
        <taxon>Rhabditomorpha</taxon>
        <taxon>Rhabditoidea</taxon>
        <taxon>Rhabditidae</taxon>
        <taxon>Peloderinae</taxon>
        <taxon>Caenorhabditis</taxon>
    </lineage>
</organism>
<dbReference type="GO" id="GO:0000109">
    <property type="term" value="C:nucleotide-excision repair complex"/>
    <property type="evidence" value="ECO:0007669"/>
    <property type="project" value="TreeGrafter"/>
</dbReference>
<comment type="caution">
    <text evidence="1">The sequence shown here is derived from an EMBL/GenBank/DDBJ whole genome shotgun (WGS) entry which is preliminary data.</text>
</comment>
<keyword evidence="2" id="KW-1185">Reference proteome</keyword>
<name>A0A9P1I9D4_9PELO</name>
<sequence>MDFTALREAKKREFDDLLKVEIVGIINAPKKQNDSTISAMDLDPEEELLLCAGFQGGLSIIRTDSLHLQKPKSKTKKHTEHKGFNNIQWCAIDSRMFITTKIDETLTLWDSQKLAEIKSKKFENLKFVHWNQYHSTNPMLAINEKKSVKILDFRVGWEICQTIKTDHIVSGFQWFPSSQHYLYSCDLSGFVTIFDIRSGSQKLLSKKISENPLQNLKINISSGGLETIVVDNKNYIYILDSIDLNETRPKIHLESNGFPKLFENYGDYLLIGNGDEDLNLINYRKTGGKSLEGFLRKPTCSVFFERKNEILLGCTSFPLIVWSTNSTPYKNNIRMDFDTWSDEE</sequence>
<dbReference type="InterPro" id="IPR036322">
    <property type="entry name" value="WD40_repeat_dom_sf"/>
</dbReference>
<dbReference type="Proteomes" id="UP001152747">
    <property type="component" value="Unassembled WGS sequence"/>
</dbReference>
<dbReference type="InterPro" id="IPR042238">
    <property type="entry name" value="Rad28/ERCC8/Ckn1/ATCSA-1"/>
</dbReference>
<dbReference type="InterPro" id="IPR001680">
    <property type="entry name" value="WD40_rpt"/>
</dbReference>
<dbReference type="GO" id="GO:0000209">
    <property type="term" value="P:protein polyubiquitination"/>
    <property type="evidence" value="ECO:0007669"/>
    <property type="project" value="TreeGrafter"/>
</dbReference>
<gene>
    <name evidence="1" type="ORF">CAMP_LOCUS3295</name>
</gene>
<dbReference type="GO" id="GO:0043161">
    <property type="term" value="P:proteasome-mediated ubiquitin-dependent protein catabolic process"/>
    <property type="evidence" value="ECO:0007669"/>
    <property type="project" value="TreeGrafter"/>
</dbReference>
<evidence type="ECO:0000313" key="1">
    <source>
        <dbReference type="EMBL" id="CAI5440658.1"/>
    </source>
</evidence>
<evidence type="ECO:0000313" key="2">
    <source>
        <dbReference type="Proteomes" id="UP001152747"/>
    </source>
</evidence>
<reference evidence="1" key="1">
    <citation type="submission" date="2022-11" db="EMBL/GenBank/DDBJ databases">
        <authorList>
            <person name="Kikuchi T."/>
        </authorList>
    </citation>
    <scope>NUCLEOTIDE SEQUENCE</scope>
    <source>
        <strain evidence="1">PS1010</strain>
    </source>
</reference>
<dbReference type="SUPFAM" id="SSF50978">
    <property type="entry name" value="WD40 repeat-like"/>
    <property type="match status" value="1"/>
</dbReference>
<dbReference type="PANTHER" id="PTHR46202">
    <property type="entry name" value="DNA EXCISION REPAIR PROTEIN ERCC-8"/>
    <property type="match status" value="1"/>
</dbReference>
<dbReference type="AlphaFoldDB" id="A0A9P1I9D4"/>
<protein>
    <submittedName>
        <fullName evidence="1">Uncharacterized protein</fullName>
    </submittedName>
</protein>
<dbReference type="EMBL" id="CANHGI010000002">
    <property type="protein sequence ID" value="CAI5440658.1"/>
    <property type="molecule type" value="Genomic_DNA"/>
</dbReference>
<proteinExistence type="predicted"/>
<dbReference type="SMART" id="SM00320">
    <property type="entry name" value="WD40"/>
    <property type="match status" value="3"/>
</dbReference>
<dbReference type="InterPro" id="IPR015943">
    <property type="entry name" value="WD40/YVTN_repeat-like_dom_sf"/>
</dbReference>
<dbReference type="OrthoDB" id="361494at2759"/>
<dbReference type="GO" id="GO:0006283">
    <property type="term" value="P:transcription-coupled nucleotide-excision repair"/>
    <property type="evidence" value="ECO:0007669"/>
    <property type="project" value="InterPro"/>
</dbReference>
<dbReference type="Gene3D" id="2.130.10.10">
    <property type="entry name" value="YVTN repeat-like/Quinoprotein amine dehydrogenase"/>
    <property type="match status" value="1"/>
</dbReference>